<dbReference type="HOGENOM" id="CLU_1188405_0_0_9"/>
<dbReference type="InterPro" id="IPR007445">
    <property type="entry name" value="PilO"/>
</dbReference>
<evidence type="ECO:0000313" key="5">
    <source>
        <dbReference type="Proteomes" id="UP000008544"/>
    </source>
</evidence>
<dbReference type="Pfam" id="PF04350">
    <property type="entry name" value="PilO"/>
    <property type="match status" value="1"/>
</dbReference>
<dbReference type="InterPro" id="IPR014717">
    <property type="entry name" value="Transl_elong_EF1B/ribsomal_bS6"/>
</dbReference>
<feature type="compositionally biased region" description="Basic and acidic residues" evidence="2">
    <location>
        <begin position="187"/>
        <end position="199"/>
    </location>
</feature>
<keyword evidence="3" id="KW-1133">Transmembrane helix</keyword>
<protein>
    <submittedName>
        <fullName evidence="4">Uncharacterized protein</fullName>
    </submittedName>
</protein>
<gene>
    <name evidence="4" type="ordered locus">Daud_1000</name>
</gene>
<keyword evidence="3" id="KW-0472">Membrane</keyword>
<dbReference type="STRING" id="477974.Daud_1000"/>
<keyword evidence="1" id="KW-0175">Coiled coil</keyword>
<organism evidence="4 5">
    <name type="scientific">Desulforudis audaxviator (strain MP104C)</name>
    <dbReference type="NCBI Taxonomy" id="477974"/>
    <lineage>
        <taxon>Bacteria</taxon>
        <taxon>Bacillati</taxon>
        <taxon>Bacillota</taxon>
        <taxon>Clostridia</taxon>
        <taxon>Thermoanaerobacterales</taxon>
        <taxon>Candidatus Desulforudaceae</taxon>
        <taxon>Candidatus Desulforudis</taxon>
    </lineage>
</organism>
<reference evidence="4 5" key="2">
    <citation type="journal article" date="2008" name="Science">
        <title>Environmental genomics reveals a single-species ecosystem deep within Earth.</title>
        <authorList>
            <person name="Chivian D."/>
            <person name="Brodie E.L."/>
            <person name="Alm E.J."/>
            <person name="Culley D.E."/>
            <person name="Dehal P.S."/>
            <person name="Desantis T.Z."/>
            <person name="Gihring T.M."/>
            <person name="Lapidus A."/>
            <person name="Lin L.H."/>
            <person name="Lowry S.R."/>
            <person name="Moser D.P."/>
            <person name="Richardson P.M."/>
            <person name="Southam G."/>
            <person name="Wanger G."/>
            <person name="Pratt L.M."/>
            <person name="Andersen G.L."/>
            <person name="Hazen T.C."/>
            <person name="Brockman F.J."/>
            <person name="Arkin A.P."/>
            <person name="Onstott T.C."/>
        </authorList>
    </citation>
    <scope>NUCLEOTIDE SEQUENCE [LARGE SCALE GENOMIC DNA]</scope>
    <source>
        <strain evidence="4 5">MP104C</strain>
    </source>
</reference>
<feature type="coiled-coil region" evidence="1">
    <location>
        <begin position="37"/>
        <end position="81"/>
    </location>
</feature>
<dbReference type="Gene3D" id="3.30.70.60">
    <property type="match status" value="1"/>
</dbReference>
<dbReference type="PROSITE" id="PS51257">
    <property type="entry name" value="PROKAR_LIPOPROTEIN"/>
    <property type="match status" value="1"/>
</dbReference>
<dbReference type="GO" id="GO:0043107">
    <property type="term" value="P:type IV pilus-dependent motility"/>
    <property type="evidence" value="ECO:0007669"/>
    <property type="project" value="InterPro"/>
</dbReference>
<accession>B1I3B5</accession>
<dbReference type="AlphaFoldDB" id="B1I3B5"/>
<evidence type="ECO:0000256" key="3">
    <source>
        <dbReference type="SAM" id="Phobius"/>
    </source>
</evidence>
<sequence>MGSRLSERARKTVIVLGAALVVGCFFLYVLKPQLDGFVDTRRKIRGLERELAAAEEVLAAQAAHRVALQKARAELRHLQRRFSADVTDGMMMAEIGAKAAAAGVDVVHFQPREVAEGEHLLEFPVKIGVRGDFPNVLTFMELLRSLPNTAQIREFAIHRERKPEAGRVWADFLLVIYSEKNPTRARDLSAGDQGLRDNPFEPAASAGITDGGLQGSGFAVDQPAYPFSEPDVK</sequence>
<feature type="region of interest" description="Disordered" evidence="2">
    <location>
        <begin position="187"/>
        <end position="233"/>
    </location>
</feature>
<reference evidence="5" key="1">
    <citation type="submission" date="2007-10" db="EMBL/GenBank/DDBJ databases">
        <title>Complete sequence of chromosome of Desulforudis audaxviator MP104C.</title>
        <authorList>
            <person name="Copeland A."/>
            <person name="Lucas S."/>
            <person name="Lapidus A."/>
            <person name="Barry K."/>
            <person name="Glavina del Rio T."/>
            <person name="Dalin E."/>
            <person name="Tice H."/>
            <person name="Bruce D."/>
            <person name="Pitluck S."/>
            <person name="Lowry S.R."/>
            <person name="Larimer F."/>
            <person name="Land M.L."/>
            <person name="Hauser L."/>
            <person name="Kyrpides N."/>
            <person name="Ivanova N.N."/>
            <person name="Richardson P."/>
        </authorList>
    </citation>
    <scope>NUCLEOTIDE SEQUENCE [LARGE SCALE GENOMIC DNA]</scope>
    <source>
        <strain evidence="5">MP104C</strain>
    </source>
</reference>
<evidence type="ECO:0000256" key="1">
    <source>
        <dbReference type="SAM" id="Coils"/>
    </source>
</evidence>
<proteinExistence type="predicted"/>
<dbReference type="KEGG" id="dau:Daud_1000"/>
<evidence type="ECO:0000313" key="4">
    <source>
        <dbReference type="EMBL" id="ACA59512.1"/>
    </source>
</evidence>
<feature type="transmembrane region" description="Helical" evidence="3">
    <location>
        <begin position="12"/>
        <end position="30"/>
    </location>
</feature>
<dbReference type="OrthoDB" id="1786548at2"/>
<evidence type="ECO:0000256" key="2">
    <source>
        <dbReference type="SAM" id="MobiDB-lite"/>
    </source>
</evidence>
<keyword evidence="3" id="KW-0812">Transmembrane</keyword>
<dbReference type="EMBL" id="CP000860">
    <property type="protein sequence ID" value="ACA59512.1"/>
    <property type="molecule type" value="Genomic_DNA"/>
</dbReference>
<keyword evidence="5" id="KW-1185">Reference proteome</keyword>
<dbReference type="Proteomes" id="UP000008544">
    <property type="component" value="Chromosome"/>
</dbReference>
<dbReference type="RefSeq" id="WP_012302098.1">
    <property type="nucleotide sequence ID" value="NC_010424.1"/>
</dbReference>
<dbReference type="eggNOG" id="COG3167">
    <property type="taxonomic scope" value="Bacteria"/>
</dbReference>
<dbReference type="GO" id="GO:0043683">
    <property type="term" value="P:type IV pilus assembly"/>
    <property type="evidence" value="ECO:0007669"/>
    <property type="project" value="InterPro"/>
</dbReference>
<name>B1I3B5_DESAP</name>